<organism evidence="5 6">
    <name type="scientific">Candidatus Gottesmanbacteria bacterium RBG_16_37_8</name>
    <dbReference type="NCBI Taxonomy" id="1798371"/>
    <lineage>
        <taxon>Bacteria</taxon>
        <taxon>Candidatus Gottesmaniibacteriota</taxon>
    </lineage>
</organism>
<name>A0A1F5YRV4_9BACT</name>
<protein>
    <recommendedName>
        <fullName evidence="7">DUF676 domain-containing protein</fullName>
    </recommendedName>
</protein>
<dbReference type="Gene3D" id="2.115.10.20">
    <property type="entry name" value="Glycosyl hydrolase domain, family 43"/>
    <property type="match status" value="3"/>
</dbReference>
<dbReference type="SUPFAM" id="SSF53474">
    <property type="entry name" value="alpha/beta-Hydrolases"/>
    <property type="match status" value="1"/>
</dbReference>
<dbReference type="Gene3D" id="3.40.50.1820">
    <property type="entry name" value="alpha/beta hydrolase"/>
    <property type="match status" value="1"/>
</dbReference>
<dbReference type="SUPFAM" id="SSF75005">
    <property type="entry name" value="Arabinanase/levansucrase/invertase"/>
    <property type="match status" value="3"/>
</dbReference>
<dbReference type="AlphaFoldDB" id="A0A1F5YRV4"/>
<comment type="similarity">
    <text evidence="3">Belongs to the glycosyl hydrolase 130 family.</text>
</comment>
<keyword evidence="4" id="KW-1133">Transmembrane helix</keyword>
<evidence type="ECO:0000313" key="6">
    <source>
        <dbReference type="Proteomes" id="UP000176665"/>
    </source>
</evidence>
<dbReference type="InterPro" id="IPR023296">
    <property type="entry name" value="Glyco_hydro_beta-prop_sf"/>
</dbReference>
<dbReference type="Pfam" id="PF02450">
    <property type="entry name" value="LCAT"/>
    <property type="match status" value="1"/>
</dbReference>
<accession>A0A1F5YRV4</accession>
<reference evidence="5 6" key="1">
    <citation type="journal article" date="2016" name="Nat. Commun.">
        <title>Thousands of microbial genomes shed light on interconnected biogeochemical processes in an aquifer system.</title>
        <authorList>
            <person name="Anantharaman K."/>
            <person name="Brown C.T."/>
            <person name="Hug L.A."/>
            <person name="Sharon I."/>
            <person name="Castelle C.J."/>
            <person name="Probst A.J."/>
            <person name="Thomas B.C."/>
            <person name="Singh A."/>
            <person name="Wilkins M.J."/>
            <person name="Karaoz U."/>
            <person name="Brodie E.L."/>
            <person name="Williams K.H."/>
            <person name="Hubbard S.S."/>
            <person name="Banfield J.F."/>
        </authorList>
    </citation>
    <scope>NUCLEOTIDE SEQUENCE [LARGE SCALE GENOMIC DNA]</scope>
</reference>
<dbReference type="GO" id="GO:0008374">
    <property type="term" value="F:O-acyltransferase activity"/>
    <property type="evidence" value="ECO:0007669"/>
    <property type="project" value="InterPro"/>
</dbReference>
<dbReference type="EMBL" id="MFJA01000046">
    <property type="protein sequence ID" value="OGG02910.1"/>
    <property type="molecule type" value="Genomic_DNA"/>
</dbReference>
<evidence type="ECO:0000256" key="2">
    <source>
        <dbReference type="ARBA" id="ARBA00022679"/>
    </source>
</evidence>
<gene>
    <name evidence="5" type="ORF">A2W14_00155</name>
</gene>
<dbReference type="PANTHER" id="PTHR35279:SF1">
    <property type="entry name" value="ARABINANASE_LEVANSUCRASE_INVERTASE"/>
    <property type="match status" value="1"/>
</dbReference>
<comment type="caution">
    <text evidence="5">The sequence shown here is derived from an EMBL/GenBank/DDBJ whole genome shotgun (WGS) entry which is preliminary data.</text>
</comment>
<evidence type="ECO:0008006" key="7">
    <source>
        <dbReference type="Google" id="ProtNLM"/>
    </source>
</evidence>
<dbReference type="GO" id="GO:0006629">
    <property type="term" value="P:lipid metabolic process"/>
    <property type="evidence" value="ECO:0007669"/>
    <property type="project" value="InterPro"/>
</dbReference>
<dbReference type="GO" id="GO:0016757">
    <property type="term" value="F:glycosyltransferase activity"/>
    <property type="evidence" value="ECO:0007669"/>
    <property type="project" value="UniProtKB-KW"/>
</dbReference>
<keyword evidence="2" id="KW-0808">Transferase</keyword>
<feature type="transmembrane region" description="Helical" evidence="4">
    <location>
        <begin position="16"/>
        <end position="33"/>
    </location>
</feature>
<dbReference type="Proteomes" id="UP000176665">
    <property type="component" value="Unassembled WGS sequence"/>
</dbReference>
<dbReference type="PANTHER" id="PTHR35279">
    <property type="match status" value="1"/>
</dbReference>
<evidence type="ECO:0000313" key="5">
    <source>
        <dbReference type="EMBL" id="OGG02910.1"/>
    </source>
</evidence>
<evidence type="ECO:0000256" key="4">
    <source>
        <dbReference type="SAM" id="Phobius"/>
    </source>
</evidence>
<proteinExistence type="inferred from homology"/>
<evidence type="ECO:0000256" key="3">
    <source>
        <dbReference type="ARBA" id="ARBA00024356"/>
    </source>
</evidence>
<dbReference type="InterPro" id="IPR003386">
    <property type="entry name" value="LACT/PDAT_acylTrfase"/>
</dbReference>
<evidence type="ECO:0000256" key="1">
    <source>
        <dbReference type="ARBA" id="ARBA00022676"/>
    </source>
</evidence>
<dbReference type="STRING" id="1798371.A2W14_00155"/>
<keyword evidence="4" id="KW-0812">Transmembrane</keyword>
<dbReference type="InterPro" id="IPR029058">
    <property type="entry name" value="AB_hydrolase_fold"/>
</dbReference>
<dbReference type="InterPro" id="IPR007184">
    <property type="entry name" value="Mannoside_phosphorylase"/>
</dbReference>
<keyword evidence="4" id="KW-0472">Membrane</keyword>
<sequence length="793" mass="89994">MLFYFTLFFKIKRLKTFYLFSYVLIIFLLRIIFPQNIIAATNWIKYSGNPIVEPGAPGEWDEKYIYPGTVIKEGSEYKMWYTGSDRTGREQIGYATSTDGITWNKYDGDPVLKASSETGWDSYIAAQASVIFDGTNYLMWYSGNNGPVTKENWKIGFASSPDGIHWTKYSGNPVLEPSQTGWDNKAVYQPEVEKTDDNQFYMWYSATSKTVSSLRWKIGFATSIDGKNWTKYSGNPVIRPVQSWETSGGDGVNDPSVYYDGYIFHIWYHAHGIGYAQSLDGITWEKYTQNPVVPRGTPPNDWDYFFILSTNVFKDINNYKMWYAGETNYNSSKIGLATTDELPEIIPRKAPIVIVPGILSSINSIRGIPCDLSVNGDWIPVPILAKLYYKALLDTLTVDAKLEMNKDVYFYSYDWRQTPEVLADNFKNYIDTISQDHPSGTKFKMVGHSLGGLVLRSYVQKYANNKALKILTAGTPHKGTVVAYNVWEKGNLDTIEDQAMKLLLETILWKCQIRSIGIPFFNNFRELKPADLKLIKSRREVVQNSAPIINSLLPIFDYLKKNGNPIHYFDMNQKNTWLINHPLSNPVNLPLKETVSGKNRSTLRYINIIAPSKQERRAGEWIDGKPVSYEKNLEGDDTILVESSRIAGLDNLNIEGNHQDTIASKAAIKEILKFLDLPEIEVTRESAIPNLSDQIILSITADTNLQMTLTGNDKSSVESEENILIKVNPAGGNYNLKIKSNQSVNTTLYVMLAKKGEEVKNRIYQIKLQKDKPLEFRLIYSPGKSAFLQLLPV</sequence>
<keyword evidence="1" id="KW-0328">Glycosyltransferase</keyword>
<dbReference type="Pfam" id="PF04041">
    <property type="entry name" value="Glyco_hydro_130"/>
    <property type="match status" value="1"/>
</dbReference>